<dbReference type="InterPro" id="IPR029478">
    <property type="entry name" value="TM1586_NiRdase"/>
</dbReference>
<organism evidence="2 3">
    <name type="scientific">Candidatus Faecalibacterium faecipullorum</name>
    <dbReference type="NCBI Taxonomy" id="2838578"/>
    <lineage>
        <taxon>Bacteria</taxon>
        <taxon>Bacillati</taxon>
        <taxon>Bacillota</taxon>
        <taxon>Clostridia</taxon>
        <taxon>Eubacteriales</taxon>
        <taxon>Oscillospiraceae</taxon>
        <taxon>Faecalibacterium</taxon>
    </lineage>
</organism>
<comment type="caution">
    <text evidence="2">The sequence shown here is derived from an EMBL/GenBank/DDBJ whole genome shotgun (WGS) entry which is preliminary data.</text>
</comment>
<dbReference type="GO" id="GO:0016491">
    <property type="term" value="F:oxidoreductase activity"/>
    <property type="evidence" value="ECO:0007669"/>
    <property type="project" value="InterPro"/>
</dbReference>
<evidence type="ECO:0000313" key="2">
    <source>
        <dbReference type="EMBL" id="HJB58647.1"/>
    </source>
</evidence>
<dbReference type="Proteomes" id="UP000824211">
    <property type="component" value="Unassembled WGS sequence"/>
</dbReference>
<evidence type="ECO:0000259" key="1">
    <source>
        <dbReference type="Pfam" id="PF14512"/>
    </source>
</evidence>
<dbReference type="InterPro" id="IPR000415">
    <property type="entry name" value="Nitroreductase-like"/>
</dbReference>
<evidence type="ECO:0000313" key="3">
    <source>
        <dbReference type="Proteomes" id="UP000824211"/>
    </source>
</evidence>
<protein>
    <submittedName>
        <fullName evidence="2">Nitroreductase</fullName>
    </submittedName>
</protein>
<accession>A0A9D2S6P0</accession>
<sequence length="223" mass="23884">MTIQEAIKERHMVRKYLEKPIPTEIAAQLQERLTEDNQTSGLRLTLVTGNNDGLGTMAKLISKNVNNYIILAGPDTPALDEALGYWGADAMLFAQTLGLNSWWVGGMFNAKGAAKHLTGTGLRVNGVIAVGYGATQGVPHKSKTAADISSYDGTAPQWFQEGVSALLLAPTALNKQAYRVSGKDNKVTLTCDSGHFAGIDLGIGKYHFEVGAGKDNYEWTGAL</sequence>
<dbReference type="AlphaFoldDB" id="A0A9D2S6P0"/>
<dbReference type="Pfam" id="PF14512">
    <property type="entry name" value="TM1586_NiRdase"/>
    <property type="match status" value="1"/>
</dbReference>
<dbReference type="Gene3D" id="3.40.109.10">
    <property type="entry name" value="NADH Oxidase"/>
    <property type="match status" value="1"/>
</dbReference>
<name>A0A9D2S6P0_9FIRM</name>
<dbReference type="SUPFAM" id="SSF55469">
    <property type="entry name" value="FMN-dependent nitroreductase-like"/>
    <property type="match status" value="1"/>
</dbReference>
<dbReference type="EMBL" id="DWXX01000052">
    <property type="protein sequence ID" value="HJB58647.1"/>
    <property type="molecule type" value="Genomic_DNA"/>
</dbReference>
<gene>
    <name evidence="2" type="ORF">H9771_03135</name>
</gene>
<reference evidence="2" key="1">
    <citation type="journal article" date="2021" name="PeerJ">
        <title>Extensive microbial diversity within the chicken gut microbiome revealed by metagenomics and culture.</title>
        <authorList>
            <person name="Gilroy R."/>
            <person name="Ravi A."/>
            <person name="Getino M."/>
            <person name="Pursley I."/>
            <person name="Horton D.L."/>
            <person name="Alikhan N.F."/>
            <person name="Baker D."/>
            <person name="Gharbi K."/>
            <person name="Hall N."/>
            <person name="Watson M."/>
            <person name="Adriaenssens E.M."/>
            <person name="Foster-Nyarko E."/>
            <person name="Jarju S."/>
            <person name="Secka A."/>
            <person name="Antonio M."/>
            <person name="Oren A."/>
            <person name="Chaudhuri R.R."/>
            <person name="La Ragione R."/>
            <person name="Hildebrand F."/>
            <person name="Pallen M.J."/>
        </authorList>
    </citation>
    <scope>NUCLEOTIDE SEQUENCE</scope>
    <source>
        <strain evidence="2">ChiHjej9B8-13557</strain>
    </source>
</reference>
<reference evidence="2" key="2">
    <citation type="submission" date="2021-04" db="EMBL/GenBank/DDBJ databases">
        <authorList>
            <person name="Gilroy R."/>
        </authorList>
    </citation>
    <scope>NUCLEOTIDE SEQUENCE</scope>
    <source>
        <strain evidence="2">ChiHjej9B8-13557</strain>
    </source>
</reference>
<feature type="domain" description="Putative nitroreductase TM1586" evidence="1">
    <location>
        <begin position="3"/>
        <end position="212"/>
    </location>
</feature>
<proteinExistence type="predicted"/>